<dbReference type="InterPro" id="IPR003594">
    <property type="entry name" value="HATPase_dom"/>
</dbReference>
<dbReference type="EC" id="2.7.13.3" evidence="2"/>
<dbReference type="Pfam" id="PF02518">
    <property type="entry name" value="HATPase_c"/>
    <property type="match status" value="1"/>
</dbReference>
<evidence type="ECO:0000259" key="9">
    <source>
        <dbReference type="PROSITE" id="PS50109"/>
    </source>
</evidence>
<evidence type="ECO:0000256" key="5">
    <source>
        <dbReference type="ARBA" id="ARBA00022741"/>
    </source>
</evidence>
<evidence type="ECO:0000259" key="11">
    <source>
        <dbReference type="PROSITE" id="PS50113"/>
    </source>
</evidence>
<evidence type="ECO:0000256" key="6">
    <source>
        <dbReference type="ARBA" id="ARBA00022777"/>
    </source>
</evidence>
<dbReference type="InterPro" id="IPR000014">
    <property type="entry name" value="PAS"/>
</dbReference>
<dbReference type="CDD" id="cd00130">
    <property type="entry name" value="PAS"/>
    <property type="match status" value="1"/>
</dbReference>
<gene>
    <name evidence="12" type="ORF">SAMN05192568_101167</name>
</gene>
<name>A0A1I4KPR2_9HYPH</name>
<evidence type="ECO:0000256" key="2">
    <source>
        <dbReference type="ARBA" id="ARBA00012438"/>
    </source>
</evidence>
<proteinExistence type="predicted"/>
<dbReference type="GO" id="GO:0005524">
    <property type="term" value="F:ATP binding"/>
    <property type="evidence" value="ECO:0007669"/>
    <property type="project" value="UniProtKB-KW"/>
</dbReference>
<feature type="domain" description="PAS" evidence="10">
    <location>
        <begin position="10"/>
        <end position="83"/>
    </location>
</feature>
<dbReference type="STRING" id="582667.SAMN05192568_101167"/>
<evidence type="ECO:0000259" key="10">
    <source>
        <dbReference type="PROSITE" id="PS50112"/>
    </source>
</evidence>
<dbReference type="InterPro" id="IPR035965">
    <property type="entry name" value="PAS-like_dom_sf"/>
</dbReference>
<dbReference type="SMART" id="SM00091">
    <property type="entry name" value="PAS"/>
    <property type="match status" value="1"/>
</dbReference>
<dbReference type="Pfam" id="PF13426">
    <property type="entry name" value="PAS_9"/>
    <property type="match status" value="1"/>
</dbReference>
<dbReference type="PROSITE" id="PS50113">
    <property type="entry name" value="PAC"/>
    <property type="match status" value="1"/>
</dbReference>
<evidence type="ECO:0000256" key="1">
    <source>
        <dbReference type="ARBA" id="ARBA00000085"/>
    </source>
</evidence>
<comment type="catalytic activity">
    <reaction evidence="1">
        <text>ATP + protein L-histidine = ADP + protein N-phospho-L-histidine.</text>
        <dbReference type="EC" id="2.7.13.3"/>
    </reaction>
</comment>
<dbReference type="AlphaFoldDB" id="A0A1I4KPR2"/>
<dbReference type="PROSITE" id="PS50112">
    <property type="entry name" value="PAS"/>
    <property type="match status" value="1"/>
</dbReference>
<dbReference type="NCBIfam" id="TIGR00229">
    <property type="entry name" value="sensory_box"/>
    <property type="match status" value="1"/>
</dbReference>
<evidence type="ECO:0000256" key="8">
    <source>
        <dbReference type="ARBA" id="ARBA00023026"/>
    </source>
</evidence>
<dbReference type="SUPFAM" id="SSF55785">
    <property type="entry name" value="PYP-like sensor domain (PAS domain)"/>
    <property type="match status" value="1"/>
</dbReference>
<dbReference type="GO" id="GO:0004673">
    <property type="term" value="F:protein histidine kinase activity"/>
    <property type="evidence" value="ECO:0007669"/>
    <property type="project" value="UniProtKB-EC"/>
</dbReference>
<reference evidence="13" key="1">
    <citation type="submission" date="2016-10" db="EMBL/GenBank/DDBJ databases">
        <authorList>
            <person name="Varghese N."/>
            <person name="Submissions S."/>
        </authorList>
    </citation>
    <scope>NUCLEOTIDE SEQUENCE [LARGE SCALE GENOMIC DNA]</scope>
    <source>
        <strain evidence="13">BL36</strain>
    </source>
</reference>
<evidence type="ECO:0000313" key="12">
    <source>
        <dbReference type="EMBL" id="SFL80758.1"/>
    </source>
</evidence>
<dbReference type="SUPFAM" id="SSF55874">
    <property type="entry name" value="ATPase domain of HSP90 chaperone/DNA topoisomerase II/histidine kinase"/>
    <property type="match status" value="1"/>
</dbReference>
<keyword evidence="8" id="KW-0843">Virulence</keyword>
<keyword evidence="3" id="KW-0597">Phosphoprotein</keyword>
<evidence type="ECO:0000313" key="13">
    <source>
        <dbReference type="Proteomes" id="UP000199048"/>
    </source>
</evidence>
<keyword evidence="13" id="KW-1185">Reference proteome</keyword>
<dbReference type="PROSITE" id="PS50109">
    <property type="entry name" value="HIS_KIN"/>
    <property type="match status" value="1"/>
</dbReference>
<dbReference type="InterPro" id="IPR036890">
    <property type="entry name" value="HATPase_C_sf"/>
</dbReference>
<organism evidence="12 13">
    <name type="scientific">Methylobacterium pseudosasicola</name>
    <dbReference type="NCBI Taxonomy" id="582667"/>
    <lineage>
        <taxon>Bacteria</taxon>
        <taxon>Pseudomonadati</taxon>
        <taxon>Pseudomonadota</taxon>
        <taxon>Alphaproteobacteria</taxon>
        <taxon>Hyphomicrobiales</taxon>
        <taxon>Methylobacteriaceae</taxon>
        <taxon>Methylobacterium</taxon>
    </lineage>
</organism>
<dbReference type="PANTHER" id="PTHR41523">
    <property type="entry name" value="TWO-COMPONENT SYSTEM SENSOR PROTEIN"/>
    <property type="match status" value="1"/>
</dbReference>
<dbReference type="InterPro" id="IPR005467">
    <property type="entry name" value="His_kinase_dom"/>
</dbReference>
<keyword evidence="5" id="KW-0547">Nucleotide-binding</keyword>
<dbReference type="SMART" id="SM00387">
    <property type="entry name" value="HATPase_c"/>
    <property type="match status" value="1"/>
</dbReference>
<dbReference type="Proteomes" id="UP000199048">
    <property type="component" value="Unassembled WGS sequence"/>
</dbReference>
<keyword evidence="4" id="KW-0808">Transferase</keyword>
<evidence type="ECO:0000256" key="4">
    <source>
        <dbReference type="ARBA" id="ARBA00022679"/>
    </source>
</evidence>
<dbReference type="Pfam" id="PF07568">
    <property type="entry name" value="HisKA_2"/>
    <property type="match status" value="1"/>
</dbReference>
<accession>A0A1I4KPR2</accession>
<keyword evidence="7" id="KW-0067">ATP-binding</keyword>
<keyword evidence="6" id="KW-0418">Kinase</keyword>
<evidence type="ECO:0000256" key="7">
    <source>
        <dbReference type="ARBA" id="ARBA00022840"/>
    </source>
</evidence>
<dbReference type="PANTHER" id="PTHR41523:SF8">
    <property type="entry name" value="ETHYLENE RESPONSE SENSOR PROTEIN"/>
    <property type="match status" value="1"/>
</dbReference>
<evidence type="ECO:0000256" key="3">
    <source>
        <dbReference type="ARBA" id="ARBA00022553"/>
    </source>
</evidence>
<feature type="domain" description="PAC" evidence="11">
    <location>
        <begin position="86"/>
        <end position="137"/>
    </location>
</feature>
<dbReference type="Gene3D" id="3.30.450.20">
    <property type="entry name" value="PAS domain"/>
    <property type="match status" value="1"/>
</dbReference>
<dbReference type="InterPro" id="IPR000700">
    <property type="entry name" value="PAS-assoc_C"/>
</dbReference>
<feature type="domain" description="Histidine kinase" evidence="9">
    <location>
        <begin position="166"/>
        <end position="356"/>
    </location>
</feature>
<sequence length="358" mass="38951">MSTRTEPSPPHAMLVDAFARSPSPMVITDARAPDNPITWVNDAFLDLTGFATEELLGRNCRMLQGPGTDRAEVARIHAAIEAGEPVTAEVLNYRKDGTPYWSAMTVTPVYDESGLAYFYAAQADMTHTREREVTMRVTNDELERLVAARTHDLSAALEQKTALLHEVDHRVKNNLQVISSLMLLKARRTPEGDARDALQGMAERIGALSTAHRMLYSEGDCTHFNLGDFAAEFLSDVNAGLDHEKQRVEAEVEPIAVAAAMAAPLALLIHELTANALRHAFPNAREGRVSITARRTEAGMRLTIRDDGVGLAAAPPNPAGFGRNLVEMVVRQLRGTIAWADAGPGTHVVIDIPLQVPA</sequence>
<protein>
    <recommendedName>
        <fullName evidence="2">histidine kinase</fullName>
        <ecNumber evidence="2">2.7.13.3</ecNumber>
    </recommendedName>
</protein>
<dbReference type="Gene3D" id="3.30.565.10">
    <property type="entry name" value="Histidine kinase-like ATPase, C-terminal domain"/>
    <property type="match status" value="1"/>
</dbReference>
<dbReference type="EMBL" id="FOTK01000011">
    <property type="protein sequence ID" value="SFL80758.1"/>
    <property type="molecule type" value="Genomic_DNA"/>
</dbReference>
<dbReference type="InterPro" id="IPR011495">
    <property type="entry name" value="Sig_transdc_His_kin_sub2_dim/P"/>
</dbReference>